<dbReference type="Proteomes" id="UP000219559">
    <property type="component" value="Unassembled WGS sequence"/>
</dbReference>
<keyword evidence="5" id="KW-1185">Reference proteome</keyword>
<dbReference type="EMBL" id="NBWU01000003">
    <property type="protein sequence ID" value="PCE64342.1"/>
    <property type="molecule type" value="Genomic_DNA"/>
</dbReference>
<evidence type="ECO:0000313" key="4">
    <source>
        <dbReference type="EMBL" id="PCE64342.1"/>
    </source>
</evidence>
<name>A0A2A4G999_9FLAO</name>
<evidence type="ECO:0000256" key="2">
    <source>
        <dbReference type="ARBA" id="ARBA00014024"/>
    </source>
</evidence>
<sequence>MVWFCVVVQGFYAQETNSIAADINTKEENGFAVFTATVTNNELVNHSLRYVFSTHKNIKGTSDKSNSKQEGRFVLMAGEKREISVQRIQIEENERVIVLLLVYEEEELVAKNRRLINGYEGEEGLNPVRVDGQVIDASQKAEKQKDGIFLRGMVVEDTKTKLGREFYTDFYSKYRLRGINGTGILKIEEGISFGNTTQIEIKSDQELIFKFIVNPRRAYMEQMLEQALFRVNMFYKKKASVASGPKRY</sequence>
<comment type="function">
    <text evidence="1">May be involved in the biogenesis of curli organelles.</text>
</comment>
<gene>
    <name evidence="4" type="ORF">B7P33_08575</name>
</gene>
<reference evidence="4 5" key="1">
    <citation type="submission" date="2017-04" db="EMBL/GenBank/DDBJ databases">
        <title>A new member of the family Flavobacteriaceae isolated from ascidians.</title>
        <authorList>
            <person name="Chen L."/>
        </authorList>
    </citation>
    <scope>NUCLEOTIDE SEQUENCE [LARGE SCALE GENOMIC DNA]</scope>
    <source>
        <strain evidence="4 5">HQA918</strain>
    </source>
</reference>
<proteinExistence type="predicted"/>
<dbReference type="InterPro" id="IPR053722">
    <property type="entry name" value="Curli_assembly_CsgC/AgfC"/>
</dbReference>
<evidence type="ECO:0000256" key="3">
    <source>
        <dbReference type="ARBA" id="ARBA00022729"/>
    </source>
</evidence>
<accession>A0A2A4G999</accession>
<organism evidence="4 5">
    <name type="scientific">Sediminicola luteus</name>
    <dbReference type="NCBI Taxonomy" id="319238"/>
    <lineage>
        <taxon>Bacteria</taxon>
        <taxon>Pseudomonadati</taxon>
        <taxon>Bacteroidota</taxon>
        <taxon>Flavobacteriia</taxon>
        <taxon>Flavobacteriales</taxon>
        <taxon>Flavobacteriaceae</taxon>
        <taxon>Sediminicola</taxon>
    </lineage>
</organism>
<dbReference type="AlphaFoldDB" id="A0A2A4G999"/>
<protein>
    <recommendedName>
        <fullName evidence="2">Curli production assembly/transport component CsgE</fullName>
    </recommendedName>
</protein>
<dbReference type="Pfam" id="PF10627">
    <property type="entry name" value="CsgE"/>
    <property type="match status" value="1"/>
</dbReference>
<keyword evidence="3" id="KW-0732">Signal</keyword>
<evidence type="ECO:0000313" key="5">
    <source>
        <dbReference type="Proteomes" id="UP000219559"/>
    </source>
</evidence>
<comment type="caution">
    <text evidence="4">The sequence shown here is derived from an EMBL/GenBank/DDBJ whole genome shotgun (WGS) entry which is preliminary data.</text>
</comment>
<dbReference type="InterPro" id="IPR018900">
    <property type="entry name" value="Curli_CsgE"/>
</dbReference>
<evidence type="ECO:0000256" key="1">
    <source>
        <dbReference type="ARBA" id="ARBA00003989"/>
    </source>
</evidence>
<dbReference type="Gene3D" id="2.60.40.2420">
    <property type="match status" value="1"/>
</dbReference>